<keyword evidence="3" id="KW-0560">Oxidoreductase</keyword>
<dbReference type="AlphaFoldDB" id="A0A6A5UFY7"/>
<feature type="domain" description="FAD-binding" evidence="5">
    <location>
        <begin position="4"/>
        <end position="377"/>
    </location>
</feature>
<evidence type="ECO:0000256" key="1">
    <source>
        <dbReference type="ARBA" id="ARBA00022630"/>
    </source>
</evidence>
<name>A0A6A5UFY7_9PLEO</name>
<protein>
    <submittedName>
        <fullName evidence="6">Oxidoreductase</fullName>
    </submittedName>
</protein>
<dbReference type="GO" id="GO:0071949">
    <property type="term" value="F:FAD binding"/>
    <property type="evidence" value="ECO:0007669"/>
    <property type="project" value="InterPro"/>
</dbReference>
<dbReference type="OrthoDB" id="655030at2759"/>
<dbReference type="GO" id="GO:0016491">
    <property type="term" value="F:oxidoreductase activity"/>
    <property type="evidence" value="ECO:0007669"/>
    <property type="project" value="UniProtKB-KW"/>
</dbReference>
<dbReference type="PANTHER" id="PTHR46865">
    <property type="entry name" value="OXIDOREDUCTASE-RELATED"/>
    <property type="match status" value="1"/>
</dbReference>
<dbReference type="InterPro" id="IPR036188">
    <property type="entry name" value="FAD/NAD-bd_sf"/>
</dbReference>
<dbReference type="Proteomes" id="UP000800035">
    <property type="component" value="Unassembled WGS sequence"/>
</dbReference>
<keyword evidence="4" id="KW-0732">Signal</keyword>
<sequence length="446" mass="48536">MSLNILIIGSGIAGPALALLLQRSNVTNKHTITLIERSPALRLAGQQIDIKAQAIPILRKMGVLATLKSLCVNETGLEMLDKNDKIIAQFGVTPAGKRGLTLTSEYEIMRGDVVKVLVDDSQAQRTRVETQAERKGKDKAEGSLTYEFSKDITAIEHSTSPSPSSSSPPSAKTTAKVTFSTGEIKTYDLVIGADGLNSKTRRLAFGTASTTAFKSLGIHSAYYSIPRLSTEGSLARGYITQNRFLLTRTSDRPVTGVYLFSTSDFDGIRESYKLPIKQQKAVWAKNLEGAGWQAPRFAEELGNTQDFYAHEQAQIKMEELYKRRVVLLGDSGYCPSPFTGLGATLALVGAYVLAGELARNGNDVDKALVSYQRVVRPYIDEAQQLPLGGLGALFPSSRWGVWVLKGVFKAVSWSGIERLMTRMSGADKKGEGMALPVYDELVLEEA</sequence>
<keyword evidence="7" id="KW-1185">Reference proteome</keyword>
<evidence type="ECO:0000256" key="2">
    <source>
        <dbReference type="ARBA" id="ARBA00022827"/>
    </source>
</evidence>
<evidence type="ECO:0000313" key="6">
    <source>
        <dbReference type="EMBL" id="KAF1963698.1"/>
    </source>
</evidence>
<keyword evidence="1" id="KW-0285">Flavoprotein</keyword>
<evidence type="ECO:0000256" key="4">
    <source>
        <dbReference type="SAM" id="SignalP"/>
    </source>
</evidence>
<evidence type="ECO:0000259" key="5">
    <source>
        <dbReference type="Pfam" id="PF01494"/>
    </source>
</evidence>
<feature type="chain" id="PRO_5025361707" evidence="4">
    <location>
        <begin position="19"/>
        <end position="446"/>
    </location>
</feature>
<accession>A0A6A5UFY7</accession>
<dbReference type="PANTHER" id="PTHR46865:SF7">
    <property type="entry name" value="MONOOXYGENASE, PUTATIVE (AFU_ORTHOLOGUE AFUA_8G07040)-RELATED"/>
    <property type="match status" value="1"/>
</dbReference>
<keyword evidence="2" id="KW-0274">FAD</keyword>
<dbReference type="Gene3D" id="3.50.50.60">
    <property type="entry name" value="FAD/NAD(P)-binding domain"/>
    <property type="match status" value="2"/>
</dbReference>
<organism evidence="6 7">
    <name type="scientific">Byssothecium circinans</name>
    <dbReference type="NCBI Taxonomy" id="147558"/>
    <lineage>
        <taxon>Eukaryota</taxon>
        <taxon>Fungi</taxon>
        <taxon>Dikarya</taxon>
        <taxon>Ascomycota</taxon>
        <taxon>Pezizomycotina</taxon>
        <taxon>Dothideomycetes</taxon>
        <taxon>Pleosporomycetidae</taxon>
        <taxon>Pleosporales</taxon>
        <taxon>Massarineae</taxon>
        <taxon>Massarinaceae</taxon>
        <taxon>Byssothecium</taxon>
    </lineage>
</organism>
<dbReference type="InterPro" id="IPR002938">
    <property type="entry name" value="FAD-bd"/>
</dbReference>
<feature type="signal peptide" evidence="4">
    <location>
        <begin position="1"/>
        <end position="18"/>
    </location>
</feature>
<dbReference type="EMBL" id="ML976977">
    <property type="protein sequence ID" value="KAF1963698.1"/>
    <property type="molecule type" value="Genomic_DNA"/>
</dbReference>
<evidence type="ECO:0000313" key="7">
    <source>
        <dbReference type="Proteomes" id="UP000800035"/>
    </source>
</evidence>
<gene>
    <name evidence="6" type="ORF">CC80DRAFT_487033</name>
</gene>
<reference evidence="6" key="1">
    <citation type="journal article" date="2020" name="Stud. Mycol.">
        <title>101 Dothideomycetes genomes: a test case for predicting lifestyles and emergence of pathogens.</title>
        <authorList>
            <person name="Haridas S."/>
            <person name="Albert R."/>
            <person name="Binder M."/>
            <person name="Bloem J."/>
            <person name="Labutti K."/>
            <person name="Salamov A."/>
            <person name="Andreopoulos B."/>
            <person name="Baker S."/>
            <person name="Barry K."/>
            <person name="Bills G."/>
            <person name="Bluhm B."/>
            <person name="Cannon C."/>
            <person name="Castanera R."/>
            <person name="Culley D."/>
            <person name="Daum C."/>
            <person name="Ezra D."/>
            <person name="Gonzalez J."/>
            <person name="Henrissat B."/>
            <person name="Kuo A."/>
            <person name="Liang C."/>
            <person name="Lipzen A."/>
            <person name="Lutzoni F."/>
            <person name="Magnuson J."/>
            <person name="Mondo S."/>
            <person name="Nolan M."/>
            <person name="Ohm R."/>
            <person name="Pangilinan J."/>
            <person name="Park H.-J."/>
            <person name="Ramirez L."/>
            <person name="Alfaro M."/>
            <person name="Sun H."/>
            <person name="Tritt A."/>
            <person name="Yoshinaga Y."/>
            <person name="Zwiers L.-H."/>
            <person name="Turgeon B."/>
            <person name="Goodwin S."/>
            <person name="Spatafora J."/>
            <person name="Crous P."/>
            <person name="Grigoriev I."/>
        </authorList>
    </citation>
    <scope>NUCLEOTIDE SEQUENCE</scope>
    <source>
        <strain evidence="6">CBS 675.92</strain>
    </source>
</reference>
<dbReference type="Pfam" id="PF01494">
    <property type="entry name" value="FAD_binding_3"/>
    <property type="match status" value="1"/>
</dbReference>
<dbReference type="PRINTS" id="PR00420">
    <property type="entry name" value="RNGMNOXGNASE"/>
</dbReference>
<evidence type="ECO:0000256" key="3">
    <source>
        <dbReference type="ARBA" id="ARBA00023002"/>
    </source>
</evidence>
<dbReference type="InterPro" id="IPR051704">
    <property type="entry name" value="FAD_aromatic-hydroxylase"/>
</dbReference>
<proteinExistence type="predicted"/>
<dbReference type="SUPFAM" id="SSF51905">
    <property type="entry name" value="FAD/NAD(P)-binding domain"/>
    <property type="match status" value="1"/>
</dbReference>
<dbReference type="Gene3D" id="3.30.9.10">
    <property type="entry name" value="D-Amino Acid Oxidase, subunit A, domain 2"/>
    <property type="match status" value="2"/>
</dbReference>